<dbReference type="Proteomes" id="UP000051645">
    <property type="component" value="Unassembled WGS sequence"/>
</dbReference>
<dbReference type="InterPro" id="IPR001173">
    <property type="entry name" value="Glyco_trans_2-like"/>
</dbReference>
<dbReference type="Gene3D" id="3.90.550.10">
    <property type="entry name" value="Spore Coat Polysaccharide Biosynthesis Protein SpsA, Chain A"/>
    <property type="match status" value="1"/>
</dbReference>
<evidence type="ECO:0000256" key="3">
    <source>
        <dbReference type="ARBA" id="ARBA00022676"/>
    </source>
</evidence>
<dbReference type="OrthoDB" id="7665907at2"/>
<evidence type="ECO:0000313" key="6">
    <source>
        <dbReference type="EMBL" id="KRN27220.1"/>
    </source>
</evidence>
<evidence type="ECO:0000313" key="9">
    <source>
        <dbReference type="Proteomes" id="UP000051751"/>
    </source>
</evidence>
<dbReference type="PATRIC" id="fig|81857.3.peg.716"/>
<proteinExistence type="inferred from homology"/>
<feature type="domain" description="Glycosyltransferase 2-like" evidence="5">
    <location>
        <begin position="7"/>
        <end position="111"/>
    </location>
</feature>
<gene>
    <name evidence="6" type="ORF">IV38_GL000712</name>
    <name evidence="7" type="ORF">IV40_GL000566</name>
</gene>
<dbReference type="RefSeq" id="WP_082617999.1">
    <property type="nucleotide sequence ID" value="NZ_JQAT01000011.1"/>
</dbReference>
<comment type="pathway">
    <text evidence="1">Cell wall biogenesis; cell wall polysaccharide biosynthesis.</text>
</comment>
<dbReference type="InterPro" id="IPR029044">
    <property type="entry name" value="Nucleotide-diphossugar_trans"/>
</dbReference>
<dbReference type="CDD" id="cd04185">
    <property type="entry name" value="GT_2_like_b"/>
    <property type="match status" value="1"/>
</dbReference>
<dbReference type="AlphaFoldDB" id="A0A0R2FRL6"/>
<evidence type="ECO:0000313" key="7">
    <source>
        <dbReference type="EMBL" id="KRN29858.1"/>
    </source>
</evidence>
<protein>
    <submittedName>
        <fullName evidence="6">Glycosyltransferase</fullName>
    </submittedName>
</protein>
<evidence type="ECO:0000256" key="4">
    <source>
        <dbReference type="ARBA" id="ARBA00022679"/>
    </source>
</evidence>
<dbReference type="GO" id="GO:0016757">
    <property type="term" value="F:glycosyltransferase activity"/>
    <property type="evidence" value="ECO:0007669"/>
    <property type="project" value="UniProtKB-KW"/>
</dbReference>
<keyword evidence="3" id="KW-0328">Glycosyltransferase</keyword>
<accession>A0A0R2FRL6</accession>
<dbReference type="STRING" id="81857.IV38_GL000712"/>
<comment type="caution">
    <text evidence="6">The sequence shown here is derived from an EMBL/GenBank/DDBJ whole genome shotgun (WGS) entry which is preliminary data.</text>
</comment>
<evidence type="ECO:0000259" key="5">
    <source>
        <dbReference type="Pfam" id="PF00535"/>
    </source>
</evidence>
<sequence>MMQSVDAVVVTYNRLELLKECVQALREQTYPLAKIIVVNNHSTDDTQAYLDDLAQEDSRVVPVELRDNVGGSGGFNNGLKYFMRYTKDDFAWVMDDDTIPTADALKALMAKENQMHDKADIGFLCSNVRWKDGSPAVMNVQAPAKDWDKYSDDDVTKVASSSFVSVLLPRQVIATVGYPIKPFFIWGDDIEYTERVIKAGFEGLFVGDSLIHHKMAHNIVNDIVKENDNVPRIQRYYYEYRNRLYMARKNGGRDLAETLLRRLYAFLRILALPTQYRGLKVRTILKGTLAGFFFNPQIEKD</sequence>
<dbReference type="PANTHER" id="PTHR43179:SF12">
    <property type="entry name" value="GALACTOFURANOSYLTRANSFERASE GLFT2"/>
    <property type="match status" value="1"/>
</dbReference>
<dbReference type="Proteomes" id="UP000051751">
    <property type="component" value="Unassembled WGS sequence"/>
</dbReference>
<dbReference type="PANTHER" id="PTHR43179">
    <property type="entry name" value="RHAMNOSYLTRANSFERASE WBBL"/>
    <property type="match status" value="1"/>
</dbReference>
<keyword evidence="4 6" id="KW-0808">Transferase</keyword>
<evidence type="ECO:0000313" key="8">
    <source>
        <dbReference type="Proteomes" id="UP000051645"/>
    </source>
</evidence>
<organism evidence="6 9">
    <name type="scientific">Lactobacillus selangorensis</name>
    <dbReference type="NCBI Taxonomy" id="81857"/>
    <lineage>
        <taxon>Bacteria</taxon>
        <taxon>Bacillati</taxon>
        <taxon>Bacillota</taxon>
        <taxon>Bacilli</taxon>
        <taxon>Lactobacillales</taxon>
        <taxon>Lactobacillaceae</taxon>
        <taxon>Lactobacillus</taxon>
    </lineage>
</organism>
<evidence type="ECO:0000256" key="2">
    <source>
        <dbReference type="ARBA" id="ARBA00006739"/>
    </source>
</evidence>
<dbReference type="EMBL" id="JQAZ01000011">
    <property type="protein sequence ID" value="KRN29858.1"/>
    <property type="molecule type" value="Genomic_DNA"/>
</dbReference>
<evidence type="ECO:0000256" key="1">
    <source>
        <dbReference type="ARBA" id="ARBA00004776"/>
    </source>
</evidence>
<keyword evidence="8" id="KW-1185">Reference proteome</keyword>
<dbReference type="SUPFAM" id="SSF53448">
    <property type="entry name" value="Nucleotide-diphospho-sugar transferases"/>
    <property type="match status" value="1"/>
</dbReference>
<name>A0A0R2FRL6_9LACO</name>
<reference evidence="8 9" key="1">
    <citation type="journal article" date="2015" name="Genome Announc.">
        <title>Expanding the biotechnology potential of lactobacilli through comparative genomics of 213 strains and associated genera.</title>
        <authorList>
            <person name="Sun Z."/>
            <person name="Harris H.M."/>
            <person name="McCann A."/>
            <person name="Guo C."/>
            <person name="Argimon S."/>
            <person name="Zhang W."/>
            <person name="Yang X."/>
            <person name="Jeffery I.B."/>
            <person name="Cooney J.C."/>
            <person name="Kagawa T.F."/>
            <person name="Liu W."/>
            <person name="Song Y."/>
            <person name="Salvetti E."/>
            <person name="Wrobel A."/>
            <person name="Rasinkangas P."/>
            <person name="Parkhill J."/>
            <person name="Rea M.C."/>
            <person name="O'Sullivan O."/>
            <person name="Ritari J."/>
            <person name="Douillard F.P."/>
            <person name="Paul Ross R."/>
            <person name="Yang R."/>
            <person name="Briner A.E."/>
            <person name="Felis G.E."/>
            <person name="de Vos W.M."/>
            <person name="Barrangou R."/>
            <person name="Klaenhammer T.R."/>
            <person name="Caufield P.W."/>
            <person name="Cui Y."/>
            <person name="Zhang H."/>
            <person name="O'Toole P.W."/>
        </authorList>
    </citation>
    <scope>NUCLEOTIDE SEQUENCE [LARGE SCALE GENOMIC DNA]</scope>
    <source>
        <strain evidence="6 9">ATCC BAA-66</strain>
        <strain evidence="7 8">DSM 13344</strain>
    </source>
</reference>
<dbReference type="Pfam" id="PF00535">
    <property type="entry name" value="Glycos_transf_2"/>
    <property type="match status" value="1"/>
</dbReference>
<dbReference type="EMBL" id="JQAT01000011">
    <property type="protein sequence ID" value="KRN27220.1"/>
    <property type="molecule type" value="Genomic_DNA"/>
</dbReference>
<comment type="similarity">
    <text evidence="2">Belongs to the glycosyltransferase 2 family.</text>
</comment>